<dbReference type="Proteomes" id="UP000294914">
    <property type="component" value="Unassembled WGS sequence"/>
</dbReference>
<dbReference type="SUPFAM" id="SSF51735">
    <property type="entry name" value="NAD(P)-binding Rossmann-fold domains"/>
    <property type="match status" value="1"/>
</dbReference>
<dbReference type="GO" id="GO:0035925">
    <property type="term" value="F:mRNA 3'-UTR AU-rich region binding"/>
    <property type="evidence" value="ECO:0007669"/>
    <property type="project" value="TreeGrafter"/>
</dbReference>
<dbReference type="PROSITE" id="PS01162">
    <property type="entry name" value="QOR_ZETA_CRYSTAL"/>
    <property type="match status" value="1"/>
</dbReference>
<dbReference type="InterPro" id="IPR036291">
    <property type="entry name" value="NAD(P)-bd_dom_sf"/>
</dbReference>
<dbReference type="PANTHER" id="PTHR48106">
    <property type="entry name" value="QUINONE OXIDOREDUCTASE PIG3-RELATED"/>
    <property type="match status" value="1"/>
</dbReference>
<dbReference type="GO" id="GO:0070402">
    <property type="term" value="F:NADPH binding"/>
    <property type="evidence" value="ECO:0007669"/>
    <property type="project" value="TreeGrafter"/>
</dbReference>
<dbReference type="RefSeq" id="WP_134083391.1">
    <property type="nucleotide sequence ID" value="NZ_SOQX01000004.1"/>
</dbReference>
<dbReference type="SMART" id="SM00829">
    <property type="entry name" value="PKS_ER"/>
    <property type="match status" value="1"/>
</dbReference>
<dbReference type="InterPro" id="IPR020843">
    <property type="entry name" value="ER"/>
</dbReference>
<reference evidence="4 5" key="1">
    <citation type="submission" date="2019-03" db="EMBL/GenBank/DDBJ databases">
        <title>Genomic Encyclopedia of Type Strains, Phase IV (KMG-IV): sequencing the most valuable type-strain genomes for metagenomic binning, comparative biology and taxonomic classification.</title>
        <authorList>
            <person name="Goeker M."/>
        </authorList>
    </citation>
    <scope>NUCLEOTIDE SEQUENCE [LARGE SCALE GENOMIC DNA]</scope>
    <source>
        <strain evidence="4 5">DSM 16326</strain>
    </source>
</reference>
<accession>A0A4R8ITL2</accession>
<protein>
    <submittedName>
        <fullName evidence="4">NADPH2:quinone reductase</fullName>
    </submittedName>
</protein>
<name>A0A4R8ITL2_9GAMM</name>
<dbReference type="InterPro" id="IPR013154">
    <property type="entry name" value="ADH-like_N"/>
</dbReference>
<dbReference type="GO" id="GO:0003960">
    <property type="term" value="F:quinone reductase (NADPH) activity"/>
    <property type="evidence" value="ECO:0007669"/>
    <property type="project" value="TreeGrafter"/>
</dbReference>
<dbReference type="CDD" id="cd08272">
    <property type="entry name" value="MDR6"/>
    <property type="match status" value="1"/>
</dbReference>
<evidence type="ECO:0000313" key="5">
    <source>
        <dbReference type="Proteomes" id="UP000294914"/>
    </source>
</evidence>
<evidence type="ECO:0000256" key="2">
    <source>
        <dbReference type="ARBA" id="ARBA00023002"/>
    </source>
</evidence>
<keyword evidence="1" id="KW-0521">NADP</keyword>
<evidence type="ECO:0000313" key="4">
    <source>
        <dbReference type="EMBL" id="TDY00939.1"/>
    </source>
</evidence>
<dbReference type="InterPro" id="IPR002364">
    <property type="entry name" value="Quin_OxRdtase/zeta-crystal_CS"/>
</dbReference>
<dbReference type="SUPFAM" id="SSF50129">
    <property type="entry name" value="GroES-like"/>
    <property type="match status" value="1"/>
</dbReference>
<sequence length="333" mass="35854">MKAVVMTGTGDPSVLQVVEQGEPQLQQPTDIKVQLHAAGINPVDTKLRQRGVFFEDALPAILGCDGTGTVVETGEQTTRLKVGDRVWFCHGGLGREPGNYAEYTVLPEAVARPLPDAIDFTTAAAGPLVLITAWEALYDRARLHKGQSVLIHAGAGGVGHVAIQLAKLAGARVITTVSDDDKAEFVRQLGADKVINYQKENLVEAVMELSKGYGVDVAFDTVGPAVFNQTLSVITHYGQLVTLLDPGKEVDWSVARQRNLSISLELMLTPMLTDLPQARAHQGEILDRCAGYLHSEQLKLHVSKTLPLAEAAQAHQLIEQGHTRGKIVLQTGV</sequence>
<dbReference type="EMBL" id="SOQX01000004">
    <property type="protein sequence ID" value="TDY00939.1"/>
    <property type="molecule type" value="Genomic_DNA"/>
</dbReference>
<keyword evidence="5" id="KW-1185">Reference proteome</keyword>
<dbReference type="AlphaFoldDB" id="A0A4R8ITL2"/>
<dbReference type="InterPro" id="IPR011032">
    <property type="entry name" value="GroES-like_sf"/>
</dbReference>
<organism evidence="4 5">
    <name type="scientific">Thiohalophilus thiocyanatoxydans</name>
    <dbReference type="NCBI Taxonomy" id="381308"/>
    <lineage>
        <taxon>Bacteria</taxon>
        <taxon>Pseudomonadati</taxon>
        <taxon>Pseudomonadota</taxon>
        <taxon>Gammaproteobacteria</taxon>
        <taxon>Thiohalomonadales</taxon>
        <taxon>Thiohalophilaceae</taxon>
        <taxon>Thiohalophilus</taxon>
    </lineage>
</organism>
<evidence type="ECO:0000259" key="3">
    <source>
        <dbReference type="SMART" id="SM00829"/>
    </source>
</evidence>
<feature type="domain" description="Enoyl reductase (ER)" evidence="3">
    <location>
        <begin position="10"/>
        <end position="329"/>
    </location>
</feature>
<proteinExistence type="predicted"/>
<evidence type="ECO:0000256" key="1">
    <source>
        <dbReference type="ARBA" id="ARBA00022857"/>
    </source>
</evidence>
<keyword evidence="2" id="KW-0560">Oxidoreductase</keyword>
<dbReference type="GO" id="GO:0008270">
    <property type="term" value="F:zinc ion binding"/>
    <property type="evidence" value="ECO:0007669"/>
    <property type="project" value="InterPro"/>
</dbReference>
<dbReference type="Gene3D" id="3.90.180.10">
    <property type="entry name" value="Medium-chain alcohol dehydrogenases, catalytic domain"/>
    <property type="match status" value="1"/>
</dbReference>
<dbReference type="PANTHER" id="PTHR48106:SF13">
    <property type="entry name" value="QUINONE OXIDOREDUCTASE-RELATED"/>
    <property type="match status" value="1"/>
</dbReference>
<dbReference type="Gene3D" id="3.40.50.720">
    <property type="entry name" value="NAD(P)-binding Rossmann-like Domain"/>
    <property type="match status" value="1"/>
</dbReference>
<dbReference type="Pfam" id="PF13602">
    <property type="entry name" value="ADH_zinc_N_2"/>
    <property type="match status" value="1"/>
</dbReference>
<dbReference type="Pfam" id="PF08240">
    <property type="entry name" value="ADH_N"/>
    <property type="match status" value="1"/>
</dbReference>
<gene>
    <name evidence="4" type="ORF">EDC23_1684</name>
</gene>
<dbReference type="GO" id="GO:0005829">
    <property type="term" value="C:cytosol"/>
    <property type="evidence" value="ECO:0007669"/>
    <property type="project" value="TreeGrafter"/>
</dbReference>
<dbReference type="OrthoDB" id="9785812at2"/>
<comment type="caution">
    <text evidence="4">The sequence shown here is derived from an EMBL/GenBank/DDBJ whole genome shotgun (WGS) entry which is preliminary data.</text>
</comment>